<proteinExistence type="predicted"/>
<protein>
    <submittedName>
        <fullName evidence="1">Uncharacterized protein</fullName>
    </submittedName>
</protein>
<gene>
    <name evidence="1" type="ORF">GCM10023200_52700</name>
</gene>
<dbReference type="RefSeq" id="WP_345423051.1">
    <property type="nucleotide sequence ID" value="NZ_BAABHO010000061.1"/>
</dbReference>
<keyword evidence="2" id="KW-1185">Reference proteome</keyword>
<accession>A0ABP9CF86</accession>
<sequence length="69" mass="7429">MTGREDVRAFGAQIDALVRPLVGLDLSHDERRALTAVACLDAPTALVVAGLMQRARQARPLRTTTTARS</sequence>
<evidence type="ECO:0000313" key="1">
    <source>
        <dbReference type="EMBL" id="GAA4808379.1"/>
    </source>
</evidence>
<reference evidence="2" key="1">
    <citation type="journal article" date="2019" name="Int. J. Syst. Evol. Microbiol.">
        <title>The Global Catalogue of Microorganisms (GCM) 10K type strain sequencing project: providing services to taxonomists for standard genome sequencing and annotation.</title>
        <authorList>
            <consortium name="The Broad Institute Genomics Platform"/>
            <consortium name="The Broad Institute Genome Sequencing Center for Infectious Disease"/>
            <person name="Wu L."/>
            <person name="Ma J."/>
        </authorList>
    </citation>
    <scope>NUCLEOTIDE SEQUENCE [LARGE SCALE GENOMIC DNA]</scope>
    <source>
        <strain evidence="2">JCM 17979</strain>
    </source>
</reference>
<comment type="caution">
    <text evidence="1">The sequence shown here is derived from an EMBL/GenBank/DDBJ whole genome shotgun (WGS) entry which is preliminary data.</text>
</comment>
<organism evidence="1 2">
    <name type="scientific">Actinomycetospora chlora</name>
    <dbReference type="NCBI Taxonomy" id="663608"/>
    <lineage>
        <taxon>Bacteria</taxon>
        <taxon>Bacillati</taxon>
        <taxon>Actinomycetota</taxon>
        <taxon>Actinomycetes</taxon>
        <taxon>Pseudonocardiales</taxon>
        <taxon>Pseudonocardiaceae</taxon>
        <taxon>Actinomycetospora</taxon>
    </lineage>
</organism>
<dbReference type="Proteomes" id="UP001500928">
    <property type="component" value="Unassembled WGS sequence"/>
</dbReference>
<name>A0ABP9CF86_9PSEU</name>
<dbReference type="EMBL" id="BAABHO010000061">
    <property type="protein sequence ID" value="GAA4808379.1"/>
    <property type="molecule type" value="Genomic_DNA"/>
</dbReference>
<evidence type="ECO:0000313" key="2">
    <source>
        <dbReference type="Proteomes" id="UP001500928"/>
    </source>
</evidence>